<dbReference type="AlphaFoldDB" id="A0A7C4KGB1"/>
<feature type="domain" description="Uracil-DNA glycosylase-like" evidence="10">
    <location>
        <begin position="60"/>
        <end position="232"/>
    </location>
</feature>
<dbReference type="GO" id="GO:0004844">
    <property type="term" value="F:uracil DNA N-glycosylase activity"/>
    <property type="evidence" value="ECO:0007669"/>
    <property type="project" value="InterPro"/>
</dbReference>
<comment type="similarity">
    <text evidence="8">Belongs to the uracil-DNA glycosylase (UDG) superfamily. Type 5 (UDGb) family.</text>
</comment>
<keyword evidence="4" id="KW-0378">Hydrolase</keyword>
<dbReference type="Pfam" id="PF03167">
    <property type="entry name" value="UDG"/>
    <property type="match status" value="1"/>
</dbReference>
<keyword evidence="3" id="KW-0227">DNA damage</keyword>
<dbReference type="GO" id="GO:0033958">
    <property type="term" value="F:DNA-deoxyinosine glycosylase activity"/>
    <property type="evidence" value="ECO:0007669"/>
    <property type="project" value="InterPro"/>
</dbReference>
<accession>A0A7C4KGB1</accession>
<dbReference type="GO" id="GO:0006284">
    <property type="term" value="P:base-excision repair"/>
    <property type="evidence" value="ECO:0007669"/>
    <property type="project" value="InterPro"/>
</dbReference>
<evidence type="ECO:0000256" key="4">
    <source>
        <dbReference type="ARBA" id="ARBA00022801"/>
    </source>
</evidence>
<evidence type="ECO:0000256" key="2">
    <source>
        <dbReference type="ARBA" id="ARBA00022723"/>
    </source>
</evidence>
<evidence type="ECO:0000256" key="1">
    <source>
        <dbReference type="ARBA" id="ARBA00022485"/>
    </source>
</evidence>
<dbReference type="SMART" id="SM00986">
    <property type="entry name" value="UDG"/>
    <property type="match status" value="1"/>
</dbReference>
<protein>
    <recommendedName>
        <fullName evidence="9">Type-5 uracil-DNA glycosylase</fullName>
    </recommendedName>
</protein>
<dbReference type="InterPro" id="IPR051536">
    <property type="entry name" value="UDG_Type-4/5"/>
</dbReference>
<proteinExistence type="inferred from homology"/>
<dbReference type="PANTHER" id="PTHR33693:SF3">
    <property type="entry name" value="TYPE-5 URACIL-DNA GLYCOSYLASE"/>
    <property type="match status" value="1"/>
</dbReference>
<dbReference type="EMBL" id="DSYK01000200">
    <property type="protein sequence ID" value="HGS20994.1"/>
    <property type="molecule type" value="Genomic_DNA"/>
</dbReference>
<dbReference type="GO" id="GO:0046872">
    <property type="term" value="F:metal ion binding"/>
    <property type="evidence" value="ECO:0007669"/>
    <property type="project" value="UniProtKB-KW"/>
</dbReference>
<evidence type="ECO:0000313" key="11">
    <source>
        <dbReference type="EMBL" id="HGS20994.1"/>
    </source>
</evidence>
<evidence type="ECO:0000256" key="9">
    <source>
        <dbReference type="ARBA" id="ARBA00023887"/>
    </source>
</evidence>
<keyword evidence="5" id="KW-0408">Iron</keyword>
<evidence type="ECO:0000256" key="6">
    <source>
        <dbReference type="ARBA" id="ARBA00023014"/>
    </source>
</evidence>
<keyword evidence="2" id="KW-0479">Metal-binding</keyword>
<dbReference type="SMART" id="SM00987">
    <property type="entry name" value="UreE_C"/>
    <property type="match status" value="1"/>
</dbReference>
<dbReference type="InterPro" id="IPR005122">
    <property type="entry name" value="Uracil-DNA_glycosylase-like"/>
</dbReference>
<keyword evidence="6" id="KW-0411">Iron-sulfur</keyword>
<comment type="caution">
    <text evidence="11">The sequence shown here is derived from an EMBL/GenBank/DDBJ whole genome shotgun (WGS) entry which is preliminary data.</text>
</comment>
<evidence type="ECO:0000256" key="8">
    <source>
        <dbReference type="ARBA" id="ARBA00023779"/>
    </source>
</evidence>
<gene>
    <name evidence="11" type="ORF">ENT37_03885</name>
</gene>
<evidence type="ECO:0000256" key="3">
    <source>
        <dbReference type="ARBA" id="ARBA00022763"/>
    </source>
</evidence>
<reference evidence="11" key="1">
    <citation type="journal article" date="2020" name="mSystems">
        <title>Genome- and Community-Level Interaction Insights into Carbon Utilization and Element Cycling Functions of Hydrothermarchaeota in Hydrothermal Sediment.</title>
        <authorList>
            <person name="Zhou Z."/>
            <person name="Liu Y."/>
            <person name="Xu W."/>
            <person name="Pan J."/>
            <person name="Luo Z.H."/>
            <person name="Li M."/>
        </authorList>
    </citation>
    <scope>NUCLEOTIDE SEQUENCE [LARGE SCALE GENOMIC DNA]</scope>
    <source>
        <strain evidence="11">SpSt-573</strain>
    </source>
</reference>
<dbReference type="InterPro" id="IPR044147">
    <property type="entry name" value="UdgB-like"/>
</dbReference>
<evidence type="ECO:0000259" key="10">
    <source>
        <dbReference type="SMART" id="SM00986"/>
    </source>
</evidence>
<keyword evidence="7" id="KW-0234">DNA repair</keyword>
<dbReference type="PANTHER" id="PTHR33693">
    <property type="entry name" value="TYPE-5 URACIL-DNA GLYCOSYLASE"/>
    <property type="match status" value="1"/>
</dbReference>
<dbReference type="GO" id="GO:0051539">
    <property type="term" value="F:4 iron, 4 sulfur cluster binding"/>
    <property type="evidence" value="ECO:0007669"/>
    <property type="project" value="UniProtKB-KW"/>
</dbReference>
<evidence type="ECO:0000256" key="7">
    <source>
        <dbReference type="ARBA" id="ARBA00023204"/>
    </source>
</evidence>
<dbReference type="CDD" id="cd10031">
    <property type="entry name" value="UDG-F5_TTUDGB_like"/>
    <property type="match status" value="1"/>
</dbReference>
<dbReference type="InterPro" id="IPR036895">
    <property type="entry name" value="Uracil-DNA_glycosylase-like_sf"/>
</dbReference>
<evidence type="ECO:0000256" key="5">
    <source>
        <dbReference type="ARBA" id="ARBA00023004"/>
    </source>
</evidence>
<organism evidence="11">
    <name type="scientific">Anaerolinea thermolimosa</name>
    <dbReference type="NCBI Taxonomy" id="229919"/>
    <lineage>
        <taxon>Bacteria</taxon>
        <taxon>Bacillati</taxon>
        <taxon>Chloroflexota</taxon>
        <taxon>Anaerolineae</taxon>
        <taxon>Anaerolineales</taxon>
        <taxon>Anaerolineaceae</taxon>
        <taxon>Anaerolinea</taxon>
    </lineage>
</organism>
<sequence length="241" mass="27169">MGFRPTQEGSVSDLEDSLASLSDRIIACRRCPRLVAWREAVAEKKKRAYQDWEYWGKPVPGFGDPHARIFVVGLAPGAHGANRTGRNFTGDASGEFLYAALHRAGFANQPWSHHREDGLQLNDLYIAAAVRCAPPDNKPTPQEIAACRPYLEEEIGLMLPHLQGFVALGRIAFDWLLAWYRQRGVSSHLLVFQHAAFYQPDVNLPWILASYHPSRQNTQTGRLTPAMFDRVWEMARSTLQS</sequence>
<name>A0A7C4KGB1_9CHLR</name>
<dbReference type="SUPFAM" id="SSF52141">
    <property type="entry name" value="Uracil-DNA glycosylase-like"/>
    <property type="match status" value="1"/>
</dbReference>
<dbReference type="Gene3D" id="3.40.470.10">
    <property type="entry name" value="Uracil-DNA glycosylase-like domain"/>
    <property type="match status" value="1"/>
</dbReference>
<keyword evidence="1" id="KW-0004">4Fe-4S</keyword>